<dbReference type="SUPFAM" id="SSF46689">
    <property type="entry name" value="Homeodomain-like"/>
    <property type="match status" value="1"/>
</dbReference>
<comment type="subcellular location">
    <subcellularLocation>
        <location evidence="1">Nucleus</location>
    </subcellularLocation>
</comment>
<dbReference type="InterPro" id="IPR007889">
    <property type="entry name" value="HTH_Psq"/>
</dbReference>
<gene>
    <name evidence="4" type="primary">LOC112465872</name>
</gene>
<dbReference type="Gene3D" id="1.10.10.60">
    <property type="entry name" value="Homeodomain-like"/>
    <property type="match status" value="1"/>
</dbReference>
<evidence type="ECO:0000313" key="3">
    <source>
        <dbReference type="Proteomes" id="UP000504618"/>
    </source>
</evidence>
<evidence type="ECO:0000313" key="4">
    <source>
        <dbReference type="RefSeq" id="XP_024889409.1"/>
    </source>
</evidence>
<evidence type="ECO:0000256" key="1">
    <source>
        <dbReference type="ARBA" id="ARBA00004123"/>
    </source>
</evidence>
<dbReference type="GeneID" id="112465872"/>
<dbReference type="OrthoDB" id="7697906at2759"/>
<dbReference type="Pfam" id="PF05225">
    <property type="entry name" value="HTH_psq"/>
    <property type="match status" value="1"/>
</dbReference>
<feature type="domain" description="HTH psq-type" evidence="2">
    <location>
        <begin position="20"/>
        <end position="56"/>
    </location>
</feature>
<evidence type="ECO:0000259" key="2">
    <source>
        <dbReference type="Pfam" id="PF05225"/>
    </source>
</evidence>
<accession>A0A6J1R319</accession>
<proteinExistence type="predicted"/>
<dbReference type="RefSeq" id="XP_024889409.1">
    <property type="nucleotide sequence ID" value="XM_025033641.1"/>
</dbReference>
<keyword evidence="3" id="KW-1185">Reference proteome</keyword>
<sequence length="132" mass="15279">MLLRLIIITNMPKIIKKKYTQENINAALKDIKNGMSLREATQKYNVPRSTFYCKSKNIYPVKCSKGSPTILTKEEDNERRITEWIIYCCDRGFPVSRNQLLDSVLSLVSNNKSGRHWYMKVSVDVIQNCASE</sequence>
<reference evidence="4" key="1">
    <citation type="submission" date="2025-08" db="UniProtKB">
        <authorList>
            <consortium name="RefSeq"/>
        </authorList>
    </citation>
    <scope>IDENTIFICATION</scope>
    <source>
        <tissue evidence="4">Whole body</tissue>
    </source>
</reference>
<name>A0A6J1R319_9HYME</name>
<dbReference type="InterPro" id="IPR009057">
    <property type="entry name" value="Homeodomain-like_sf"/>
</dbReference>
<dbReference type="GO" id="GO:0003677">
    <property type="term" value="F:DNA binding"/>
    <property type="evidence" value="ECO:0007669"/>
    <property type="project" value="InterPro"/>
</dbReference>
<dbReference type="Proteomes" id="UP000504618">
    <property type="component" value="Unplaced"/>
</dbReference>
<organism evidence="3 4">
    <name type="scientific">Temnothorax curvispinosus</name>
    <dbReference type="NCBI Taxonomy" id="300111"/>
    <lineage>
        <taxon>Eukaryota</taxon>
        <taxon>Metazoa</taxon>
        <taxon>Ecdysozoa</taxon>
        <taxon>Arthropoda</taxon>
        <taxon>Hexapoda</taxon>
        <taxon>Insecta</taxon>
        <taxon>Pterygota</taxon>
        <taxon>Neoptera</taxon>
        <taxon>Endopterygota</taxon>
        <taxon>Hymenoptera</taxon>
        <taxon>Apocrita</taxon>
        <taxon>Aculeata</taxon>
        <taxon>Formicoidea</taxon>
        <taxon>Formicidae</taxon>
        <taxon>Myrmicinae</taxon>
        <taxon>Temnothorax</taxon>
    </lineage>
</organism>
<dbReference type="AlphaFoldDB" id="A0A6J1R319"/>
<protein>
    <submittedName>
        <fullName evidence="4">Uncharacterized protein LOC112465872</fullName>
    </submittedName>
</protein>
<dbReference type="GO" id="GO:0005634">
    <property type="term" value="C:nucleus"/>
    <property type="evidence" value="ECO:0007669"/>
    <property type="project" value="UniProtKB-SubCell"/>
</dbReference>